<feature type="signal peptide" evidence="8">
    <location>
        <begin position="1"/>
        <end position="25"/>
    </location>
</feature>
<dbReference type="Gene3D" id="2.60.40.1280">
    <property type="match status" value="2"/>
</dbReference>
<feature type="domain" description="CNA-B" evidence="10">
    <location>
        <begin position="2497"/>
        <end position="2578"/>
    </location>
</feature>
<dbReference type="InterPro" id="IPR013783">
    <property type="entry name" value="Ig-like_fold"/>
</dbReference>
<dbReference type="Gene3D" id="2.60.40.10">
    <property type="entry name" value="Immunoglobulins"/>
    <property type="match status" value="2"/>
</dbReference>
<sequence>MRKRVSLLFITLSILQTLSNGLLLAAPVQAKEHTDNVFSGVNIAEPNEESSAVDVRVDWDLKGIDLEIENQFVLPIPEEINIQQEQSGKLLDKETEIGEYKASADGLISASFNENAKEHPEAKGNFVIQAEHVEQEVSEGETDQATQNETPDKEAEAKDESSEEVTESDSADEQQEEKAIDNEETAKTETEKEEETGAVDTDEESEVTTEEEAKEAVENEGTEKEDTATSAATDVQPQVELGNIFTFESLKIDGEPIEDGDIIVIKEGTVAQLGFTWDTKGLNAKAGDTAEIQLSAAFKMVTTPKEDIIVEGMVVGTYNIESGVLRFVFNENIENDDVHNGYVNLGLEFNLEKFKENIEQEIPFNDGHENNITVIARPNIEHSGIEKEGHPDTKHDAREITWTIDVINTNDEEITAATLEDNTPNGLGEARNFVIHELNVGYDGDIRKGADVTSNLNPSKFPIELGTIAPFNGYRIQYTTTIANYAAESFTNEATFEYGDTSLPAKATVGGLTRSNPVEKNGWQIGDSDVIQWQVDVNKNGSLISEAIIEDSLPDGLTVDPDSIQVVKITQNGGNWVEGEAHSDSFTGFPINLGALGQDDAYRIKFKTDVDWSKVNNSDYQKENGFQNEATLKDGENELNSDDATVNIVRDPVLRKEGVSNVDYDNKTVSWTIHINEAGHPIGNVVLTDLIPEGLAISESDIKITDEEGNDYTPKEISLDPDAEGGTAVVINLGDVGTHKLKVKYTTKITDFTKNNFNNSVGMTGEGIGEDGENSNAEIKPEGNTYGKSFKGIDYNAKTMSWQLNVNPRREAIDSLVIEDTFPNKGMILLPDSVKVNHAGKKLVEGTDYTLASRTEDGETGYHKGFIITLLDNALPLDGGQLVVDYTTSYDPQYEVDGHTLDPHVRDGEQDKVYRNRAHFEGETVNGNPIDETRNADTRVRDDSWNSGKKEGQFIHVDSEGNQGNGWVSGGERKIAWQLYTNYQEQNLGKGVSITDTLAYAGNIDEDSIKVSVYDVDTNGETTIKDTVLDSDNYTVTGEGNKFTLTFAEGFEVTERYVVEFTTSVPDISAQSYTNNATVTAGGVDYPYNATLNYGQYDNFLEKGAIGLDGDRVFTGDVVKWEATVNESLSIIKNAVITDKISAGHVYLSGSLEVYKAQELDNALVEGTDYTLNVSTTDDGENVLTINMEEDLRDTLVLKYTTVVTAKKGQIGNRISLDGNAIDQQVKESSKLNARQFSDAGGEWAPKRGALSVKKVDSETGETITNETTFTLWYDLNGKRVQYTQEEAFTTVDGVLEIGNLPLRTYYLVEEKAPTGYVLSEEEIEIDVNKAYNNNEENVVTKTFKNTKEKIDVTGTKVWQGGENQRPESIELQLFRNGKALGDPVTLKAGETEYTWSNLDKTDIDGKVYQYTVDEVKVPRNFKKSISKDGLTITNKFVSPKTEVPVEKVWEDTNNQDGNRPESIEVALFANDRETEVDNIILDSKNAWHGEFTNLPEFDNSGDKITYTVKEVNVPDQYDSNITGDAADGFVITNSYTPSTIDIPVEKVWKDGNNQDGKRSDSIIVSLLADDEPTGQSIILNALNNWQATFTNLNEYQAGKKITYKVEEPNVPTGYDRKINGNAEDGYTITNSYTPEVTDITVNKVWDDADNQDGARPDSITINLYDDRSQVMATAEISAADNWSHVFENLPKYRDGNEIKYSVAENTVEDYSTVISNNGDGTFTVKNKHTPEQTSVTVNKFWDDENNQDGLRPDSIRVQLLADGEPLGDEVLVTAADDWSYTWTGLDTNRDGGKGIKYSVEEVKVPAGYKSEINNENHGAITITNSHKPELIDIPVEKEWDDANNQDGKRPKSITVRLINDLNQVVATKEITAGKDGNWSHVFENVPKYRDGNKIEYRVVEDAIADYSSKTTKQADRFVITNSYTPEQTSMSVHKAWNDGNNQDGVRPDHVTVQLFADGEPVKKPVRLSAENDWTHSWTELDVYHDGEPIEYTVKETVIPDGYEEPTVLEANGNVLITNNRTPDTVEIPVTKVWDDADDQDGVRPDSVTVNVLNDLSEIVDTAELNEKNDWAHTFKDLPKNRNGEEIRYRITEDNVPAYSTELEASDKGNVTITNAYTPEQTSVTVSKGWNDNDNQDGIRPEQVKVQLYAGEDKIGDPVTLSAKNDWMHTWSELDAYQNGGEEINYTVKEVSVPKGYEVSINDADHGNIILSNHHTPEQTSINVTKKWADADNQDGIRPDSITVNLLANGEEIDSIELDKSNNWQADFTELDKFKNGELIDYTVEEVAVDGYETETTGNADDGYVITNNHEPELIDLEGTKIWDDADNQDGKRPESITVHLLANDDEVEAVEVSEETDWNYAFTDLPKFENGKEINYTIQEDNVEGYSTKINGLDITNSYTPEQISINVSKTWADANNQDGIRPESITVNLLADGEKIRSEKVTAATDWSYNFTDLPKYSAGEEIVYTISEEAVEGYETTIEGYNITNTHNPEVTEVAGEKTWDDANNQDGVRPEKITVNLLANGEKIHSVEVTEKDDWKYSFTDLSKYDAGEEIVYTVTENTVEDYTTEVKGYDITNHHTPGKTSVTVTKHWDDANNQDGIRPASIEVQLTANGESVGDPVKLSEENNWTYTWDELDAKASGKTIVYSVAETTEVPGYKTTINDENHGNIMMTNTHTPEVTEVAGKKTWDDANNQDGVRPEKITVNLLANGEKIHSVEVTEKDDWKYSFTDLSKYDAGEEIVYTVTENTVEDYTTEVKGYDITNHHTPGKTSVTVTKHWDDANNQDGIRPASIEVQLTANGESVGDPVKLSEENNWTYTWDELDTKATGKTIVYSVAEITEVPGYKTTVNDENHGNIMMTNTHTPEVTEVAGKKTWDDANNQDGVRPEKITVNLLANGEEIHSVEVTEKDDWKYSFTDLPKYKAGEEITYTVDEEAVEGYEQNIDGFNITNKLIYGTVELTKYNEKDEVLAGATFELQNQAGEVLQTDLTTDKTGKIVVSDLKPGDYQFVEVKAPVGYELDKTPIVFTIEKGQKESTKVKAVNKKAPVPKPEDPEDPKEPGKGPVDNGKPKGEQVPTETPKYPTNTANKKDSNHKQGLPNTATNYYNMILLGISLVIIGLVSYLIYRRRTE</sequence>
<feature type="domain" description="CNA-B" evidence="10">
    <location>
        <begin position="2407"/>
        <end position="2489"/>
    </location>
</feature>
<feature type="compositionally biased region" description="Acidic residues" evidence="6">
    <location>
        <begin position="191"/>
        <end position="213"/>
    </location>
</feature>
<dbReference type="Gene3D" id="2.60.40.740">
    <property type="match status" value="6"/>
</dbReference>
<evidence type="ECO:0000256" key="4">
    <source>
        <dbReference type="ARBA" id="ARBA00022729"/>
    </source>
</evidence>
<dbReference type="InterPro" id="IPR011252">
    <property type="entry name" value="Fibrogen-bd_dom1"/>
</dbReference>
<dbReference type="RefSeq" id="WP_212965836.1">
    <property type="nucleotide sequence ID" value="NZ_BORB01000008.1"/>
</dbReference>
<feature type="domain" description="CNA-B" evidence="10">
    <location>
        <begin position="2871"/>
        <end position="2953"/>
    </location>
</feature>
<keyword evidence="14" id="KW-1185">Reference proteome</keyword>
<dbReference type="Pfam" id="PF05737">
    <property type="entry name" value="Collagen_bind"/>
    <property type="match status" value="5"/>
</dbReference>
<evidence type="ECO:0000256" key="3">
    <source>
        <dbReference type="ARBA" id="ARBA00022525"/>
    </source>
</evidence>
<feature type="domain" description="CNA-B" evidence="10">
    <location>
        <begin position="2222"/>
        <end position="2308"/>
    </location>
</feature>
<dbReference type="Pfam" id="PF17802">
    <property type="entry name" value="SpaA"/>
    <property type="match status" value="2"/>
</dbReference>
<feature type="compositionally biased region" description="Basic and acidic residues" evidence="6">
    <location>
        <begin position="214"/>
        <end position="227"/>
    </location>
</feature>
<evidence type="ECO:0000259" key="9">
    <source>
        <dbReference type="Pfam" id="PF05737"/>
    </source>
</evidence>
<dbReference type="EMBL" id="BORB01000008">
    <property type="protein sequence ID" value="GIN56936.1"/>
    <property type="molecule type" value="Genomic_DNA"/>
</dbReference>
<feature type="compositionally biased region" description="Acidic residues" evidence="6">
    <location>
        <begin position="161"/>
        <end position="175"/>
    </location>
</feature>
<feature type="domain" description="Collagen binding" evidence="9">
    <location>
        <begin position="652"/>
        <end position="768"/>
    </location>
</feature>
<dbReference type="InterPro" id="IPR041171">
    <property type="entry name" value="SDR_Ig"/>
</dbReference>
<evidence type="ECO:0000313" key="14">
    <source>
        <dbReference type="Proteomes" id="UP000679950"/>
    </source>
</evidence>
<feature type="domain" description="CNA-B" evidence="10">
    <location>
        <begin position="1444"/>
        <end position="1535"/>
    </location>
</feature>
<reference evidence="13 14" key="1">
    <citation type="submission" date="2021-03" db="EMBL/GenBank/DDBJ databases">
        <title>Antimicrobial resistance genes in bacteria isolated from Japanese honey, and their potential for conferring macrolide and lincosamide resistance in the American foulbrood pathogen Paenibacillus larvae.</title>
        <authorList>
            <person name="Okamoto M."/>
            <person name="Kumagai M."/>
            <person name="Kanamori H."/>
            <person name="Takamatsu D."/>
        </authorList>
    </citation>
    <scope>NUCLEOTIDE SEQUENCE [LARGE SCALE GENOMIC DNA]</scope>
    <source>
        <strain evidence="13 14">J8TS2</strain>
    </source>
</reference>
<feature type="compositionally biased region" description="Basic and acidic residues" evidence="6">
    <location>
        <begin position="176"/>
        <end position="190"/>
    </location>
</feature>
<dbReference type="Pfam" id="PF05738">
    <property type="entry name" value="Cna_B"/>
    <property type="match status" value="17"/>
</dbReference>
<dbReference type="Proteomes" id="UP000679950">
    <property type="component" value="Unassembled WGS sequence"/>
</dbReference>
<keyword evidence="4 8" id="KW-0732">Signal</keyword>
<feature type="domain" description="CNA-B" evidence="10">
    <location>
        <begin position="1834"/>
        <end position="1923"/>
    </location>
</feature>
<feature type="domain" description="CNA-B" evidence="10">
    <location>
        <begin position="2774"/>
        <end position="2863"/>
    </location>
</feature>
<evidence type="ECO:0000256" key="8">
    <source>
        <dbReference type="SAM" id="SignalP"/>
    </source>
</evidence>
<feature type="chain" id="PRO_5045913134" evidence="8">
    <location>
        <begin position="26"/>
        <end position="3132"/>
    </location>
</feature>
<evidence type="ECO:0000256" key="5">
    <source>
        <dbReference type="ARBA" id="ARBA00023088"/>
    </source>
</evidence>
<feature type="domain" description="CNA-B" evidence="10">
    <location>
        <begin position="2587"/>
        <end position="2676"/>
    </location>
</feature>
<keyword evidence="7" id="KW-1133">Transmembrane helix</keyword>
<evidence type="ECO:0000313" key="13">
    <source>
        <dbReference type="EMBL" id="GIN56936.1"/>
    </source>
</evidence>
<feature type="domain" description="CNA-B" evidence="10">
    <location>
        <begin position="1736"/>
        <end position="1825"/>
    </location>
</feature>
<feature type="compositionally biased region" description="Basic and acidic residues" evidence="6">
    <location>
        <begin position="150"/>
        <end position="160"/>
    </location>
</feature>
<accession>A0ABQ4KHG0</accession>
<keyword evidence="3" id="KW-0964">Secreted</keyword>
<feature type="transmembrane region" description="Helical" evidence="7">
    <location>
        <begin position="3106"/>
        <end position="3127"/>
    </location>
</feature>
<evidence type="ECO:0000256" key="1">
    <source>
        <dbReference type="ARBA" id="ARBA00004168"/>
    </source>
</evidence>
<dbReference type="SUPFAM" id="SSF49401">
    <property type="entry name" value="Bacterial adhesins"/>
    <property type="match status" value="7"/>
</dbReference>
<dbReference type="InterPro" id="IPR041033">
    <property type="entry name" value="SpaA_PFL_dom_1"/>
</dbReference>
<protein>
    <submittedName>
        <fullName evidence="13">Uncharacterized protein</fullName>
    </submittedName>
</protein>
<keyword evidence="7" id="KW-0812">Transmembrane</keyword>
<feature type="domain" description="CNA-B" evidence="10">
    <location>
        <begin position="2684"/>
        <end position="2765"/>
    </location>
</feature>
<gene>
    <name evidence="13" type="ORF">J8TS2_12550</name>
</gene>
<feature type="domain" description="CNA-B" evidence="10">
    <location>
        <begin position="2028"/>
        <end position="2115"/>
    </location>
</feature>
<evidence type="ECO:0000256" key="6">
    <source>
        <dbReference type="SAM" id="MobiDB-lite"/>
    </source>
</evidence>
<dbReference type="Pfam" id="PF17961">
    <property type="entry name" value="Big_8"/>
    <property type="match status" value="1"/>
</dbReference>
<dbReference type="SUPFAM" id="SSF49478">
    <property type="entry name" value="Cna protein B-type domain"/>
    <property type="match status" value="18"/>
</dbReference>
<dbReference type="InterPro" id="IPR008456">
    <property type="entry name" value="Collagen-bd_dom"/>
</dbReference>
<dbReference type="InterPro" id="IPR008454">
    <property type="entry name" value="Collagen-bd_Cna-like_B-typ_dom"/>
</dbReference>
<evidence type="ECO:0000256" key="2">
    <source>
        <dbReference type="ARBA" id="ARBA00022512"/>
    </source>
</evidence>
<comment type="subcellular location">
    <subcellularLocation>
        <location evidence="1">Secreted</location>
        <location evidence="1">Cell wall</location>
        <topology evidence="1">Peptidoglycan-anchor</topology>
    </subcellularLocation>
</comment>
<feature type="domain" description="Collagen binding" evidence="9">
    <location>
        <begin position="385"/>
        <end position="501"/>
    </location>
</feature>
<feature type="domain" description="CNA-B" evidence="10">
    <location>
        <begin position="1353"/>
        <end position="1436"/>
    </location>
</feature>
<feature type="domain" description="CNA-B" evidence="10">
    <location>
        <begin position="2318"/>
        <end position="2399"/>
    </location>
</feature>
<keyword evidence="5" id="KW-0572">Peptidoglycan-anchor</keyword>
<feature type="domain" description="SDR-like Ig" evidence="12">
    <location>
        <begin position="272"/>
        <end position="357"/>
    </location>
</feature>
<feature type="domain" description="CNA-B" evidence="10">
    <location>
        <begin position="2124"/>
        <end position="2210"/>
    </location>
</feature>
<feature type="domain" description="Collagen binding" evidence="9">
    <location>
        <begin position="1118"/>
        <end position="1226"/>
    </location>
</feature>
<evidence type="ECO:0000259" key="12">
    <source>
        <dbReference type="Pfam" id="PF17961"/>
    </source>
</evidence>
<feature type="domain" description="SpaA-like prealbumin fold" evidence="11">
    <location>
        <begin position="2957"/>
        <end position="3044"/>
    </location>
</feature>
<dbReference type="Gene3D" id="2.60.40.1140">
    <property type="entry name" value="Collagen-binding surface protein Cna, B-type domain"/>
    <property type="match status" value="17"/>
</dbReference>
<feature type="domain" description="SpaA-like prealbumin fold" evidence="11">
    <location>
        <begin position="1250"/>
        <end position="1332"/>
    </location>
</feature>
<feature type="domain" description="CNA-B" evidence="10">
    <location>
        <begin position="1543"/>
        <end position="1632"/>
    </location>
</feature>
<keyword evidence="7" id="KW-0472">Membrane</keyword>
<dbReference type="CDD" id="cd00222">
    <property type="entry name" value="CollagenBindB"/>
    <property type="match status" value="17"/>
</dbReference>
<feature type="domain" description="Collagen binding" evidence="9">
    <location>
        <begin position="517"/>
        <end position="637"/>
    </location>
</feature>
<evidence type="ECO:0000256" key="7">
    <source>
        <dbReference type="SAM" id="Phobius"/>
    </source>
</evidence>
<feature type="domain" description="CNA-B" evidence="10">
    <location>
        <begin position="1932"/>
        <end position="2019"/>
    </location>
</feature>
<name>A0ABQ4KHG0_9BACI</name>
<feature type="region of interest" description="Disordered" evidence="6">
    <location>
        <begin position="3039"/>
        <end position="3100"/>
    </location>
</feature>
<keyword evidence="2" id="KW-0134">Cell wall</keyword>
<comment type="caution">
    <text evidence="13">The sequence shown here is derived from an EMBL/GenBank/DDBJ whole genome shotgun (WGS) entry which is preliminary data.</text>
</comment>
<feature type="domain" description="Collagen binding" evidence="9">
    <location>
        <begin position="965"/>
        <end position="1081"/>
    </location>
</feature>
<evidence type="ECO:0000259" key="10">
    <source>
        <dbReference type="Pfam" id="PF05738"/>
    </source>
</evidence>
<feature type="domain" description="CNA-B" evidence="10">
    <location>
        <begin position="1640"/>
        <end position="1728"/>
    </location>
</feature>
<proteinExistence type="predicted"/>
<feature type="region of interest" description="Disordered" evidence="6">
    <location>
        <begin position="135"/>
        <end position="236"/>
    </location>
</feature>
<dbReference type="InterPro" id="IPR008966">
    <property type="entry name" value="Adhesion_dom_sf"/>
</dbReference>
<organism evidence="13 14">
    <name type="scientific">Lederbergia ruris</name>
    <dbReference type="NCBI Taxonomy" id="217495"/>
    <lineage>
        <taxon>Bacteria</taxon>
        <taxon>Bacillati</taxon>
        <taxon>Bacillota</taxon>
        <taxon>Bacilli</taxon>
        <taxon>Bacillales</taxon>
        <taxon>Bacillaceae</taxon>
        <taxon>Lederbergia</taxon>
    </lineage>
</organism>
<evidence type="ECO:0000259" key="11">
    <source>
        <dbReference type="Pfam" id="PF17802"/>
    </source>
</evidence>